<gene>
    <name evidence="5" type="ORF">OS493_027542</name>
</gene>
<reference evidence="5" key="1">
    <citation type="submission" date="2023-01" db="EMBL/GenBank/DDBJ databases">
        <title>Genome assembly of the deep-sea coral Lophelia pertusa.</title>
        <authorList>
            <person name="Herrera S."/>
            <person name="Cordes E."/>
        </authorList>
    </citation>
    <scope>NUCLEOTIDE SEQUENCE</scope>
    <source>
        <strain evidence="5">USNM1676648</strain>
        <tissue evidence="5">Polyp</tissue>
    </source>
</reference>
<dbReference type="CDD" id="cd12400">
    <property type="entry name" value="RRM_Nop6"/>
    <property type="match status" value="1"/>
</dbReference>
<evidence type="ECO:0000313" key="6">
    <source>
        <dbReference type="Proteomes" id="UP001163046"/>
    </source>
</evidence>
<dbReference type="SUPFAM" id="SSF54928">
    <property type="entry name" value="RNA-binding domain, RBD"/>
    <property type="match status" value="1"/>
</dbReference>
<dbReference type="GO" id="GO:0042274">
    <property type="term" value="P:ribosomal small subunit biogenesis"/>
    <property type="evidence" value="ECO:0007669"/>
    <property type="project" value="TreeGrafter"/>
</dbReference>
<dbReference type="GO" id="GO:0005730">
    <property type="term" value="C:nucleolus"/>
    <property type="evidence" value="ECO:0007669"/>
    <property type="project" value="TreeGrafter"/>
</dbReference>
<dbReference type="OrthoDB" id="272703at2759"/>
<evidence type="ECO:0000259" key="4">
    <source>
        <dbReference type="PROSITE" id="PS50102"/>
    </source>
</evidence>
<dbReference type="EMBL" id="MU825421">
    <property type="protein sequence ID" value="KAJ7390018.1"/>
    <property type="molecule type" value="Genomic_DNA"/>
</dbReference>
<evidence type="ECO:0000256" key="3">
    <source>
        <dbReference type="SAM" id="MobiDB-lite"/>
    </source>
</evidence>
<evidence type="ECO:0000256" key="2">
    <source>
        <dbReference type="PROSITE-ProRule" id="PRU00176"/>
    </source>
</evidence>
<dbReference type="GO" id="GO:0019843">
    <property type="term" value="F:rRNA binding"/>
    <property type="evidence" value="ECO:0007669"/>
    <property type="project" value="TreeGrafter"/>
</dbReference>
<keyword evidence="1 2" id="KW-0694">RNA-binding</keyword>
<dbReference type="InterPro" id="IPR012677">
    <property type="entry name" value="Nucleotide-bd_a/b_plait_sf"/>
</dbReference>
<comment type="caution">
    <text evidence="5">The sequence shown here is derived from an EMBL/GenBank/DDBJ whole genome shotgun (WGS) entry which is preliminary data.</text>
</comment>
<dbReference type="Proteomes" id="UP001163046">
    <property type="component" value="Unassembled WGS sequence"/>
</dbReference>
<feature type="region of interest" description="Disordered" evidence="3">
    <location>
        <begin position="49"/>
        <end position="69"/>
    </location>
</feature>
<dbReference type="PANTHER" id="PTHR23236">
    <property type="entry name" value="EUKARYOTIC TRANSLATION INITIATION FACTOR 4B/4H"/>
    <property type="match status" value="1"/>
</dbReference>
<keyword evidence="6" id="KW-1185">Reference proteome</keyword>
<feature type="compositionally biased region" description="Basic residues" evidence="3">
    <location>
        <begin position="9"/>
        <end position="22"/>
    </location>
</feature>
<evidence type="ECO:0000256" key="1">
    <source>
        <dbReference type="ARBA" id="ARBA00022884"/>
    </source>
</evidence>
<dbReference type="PROSITE" id="PS50102">
    <property type="entry name" value="RRM"/>
    <property type="match status" value="1"/>
</dbReference>
<organism evidence="5 6">
    <name type="scientific">Desmophyllum pertusum</name>
    <dbReference type="NCBI Taxonomy" id="174260"/>
    <lineage>
        <taxon>Eukaryota</taxon>
        <taxon>Metazoa</taxon>
        <taxon>Cnidaria</taxon>
        <taxon>Anthozoa</taxon>
        <taxon>Hexacorallia</taxon>
        <taxon>Scleractinia</taxon>
        <taxon>Caryophylliina</taxon>
        <taxon>Caryophylliidae</taxon>
        <taxon>Desmophyllum</taxon>
    </lineage>
</organism>
<sequence>MEDKQASTARKRKRHDWWKKHAPKEEKVAKKPEKPFIPFIKVKEVKETPDEKKISIKQETTSTDTLENEDDQNKSRYILFVGNLPFTVNEEEVKNHFRCTDNIKEFRLMTKKTGESKGCGFLEFDSKASYWKALNLHHSVLAGRKINVEVTCGGGGKGEKRGKRLQERKSKFRQGRKTKSKTTKIKSKQKDTPVTKTSSDK</sequence>
<dbReference type="InterPro" id="IPR034228">
    <property type="entry name" value="Nop6_RRM"/>
</dbReference>
<feature type="domain" description="RRM" evidence="4">
    <location>
        <begin position="77"/>
        <end position="153"/>
    </location>
</feature>
<dbReference type="PANTHER" id="PTHR23236:SF51">
    <property type="entry name" value="NUCLEOLAR PROTEIN 6"/>
    <property type="match status" value="1"/>
</dbReference>
<dbReference type="SMART" id="SM00360">
    <property type="entry name" value="RRM"/>
    <property type="match status" value="1"/>
</dbReference>
<dbReference type="AlphaFoldDB" id="A0A9W9ZY53"/>
<proteinExistence type="predicted"/>
<accession>A0A9W9ZY53</accession>
<dbReference type="Pfam" id="PF00076">
    <property type="entry name" value="RRM_1"/>
    <property type="match status" value="1"/>
</dbReference>
<feature type="region of interest" description="Disordered" evidence="3">
    <location>
        <begin position="153"/>
        <end position="201"/>
    </location>
</feature>
<dbReference type="InterPro" id="IPR035979">
    <property type="entry name" value="RBD_domain_sf"/>
</dbReference>
<dbReference type="Gene3D" id="3.30.70.330">
    <property type="match status" value="1"/>
</dbReference>
<feature type="region of interest" description="Disordered" evidence="3">
    <location>
        <begin position="1"/>
        <end position="30"/>
    </location>
</feature>
<feature type="compositionally biased region" description="Basic residues" evidence="3">
    <location>
        <begin position="170"/>
        <end position="187"/>
    </location>
</feature>
<name>A0A9W9ZY53_9CNID</name>
<dbReference type="InterPro" id="IPR000504">
    <property type="entry name" value="RRM_dom"/>
</dbReference>
<protein>
    <recommendedName>
        <fullName evidence="4">RRM domain-containing protein</fullName>
    </recommendedName>
</protein>
<feature type="compositionally biased region" description="Basic and acidic residues" evidence="3">
    <location>
        <begin position="188"/>
        <end position="201"/>
    </location>
</feature>
<evidence type="ECO:0000313" key="5">
    <source>
        <dbReference type="EMBL" id="KAJ7390018.1"/>
    </source>
</evidence>